<dbReference type="PANTHER" id="PTHR42789">
    <property type="entry name" value="D-ISOMER SPECIFIC 2-HYDROXYACID DEHYDROGENASE FAMILY PROTEIN (AFU_ORTHOLOGUE AFUA_6G10090)"/>
    <property type="match status" value="1"/>
</dbReference>
<evidence type="ECO:0000313" key="8">
    <source>
        <dbReference type="Proteomes" id="UP001223586"/>
    </source>
</evidence>
<dbReference type="EMBL" id="JAUSTT010000006">
    <property type="protein sequence ID" value="MDQ0175417.1"/>
    <property type="molecule type" value="Genomic_DNA"/>
</dbReference>
<dbReference type="Pfam" id="PF02826">
    <property type="entry name" value="2-Hacid_dh_C"/>
    <property type="match status" value="1"/>
</dbReference>
<dbReference type="PROSITE" id="PS00671">
    <property type="entry name" value="D_2_HYDROXYACID_DH_3"/>
    <property type="match status" value="1"/>
</dbReference>
<evidence type="ECO:0000256" key="3">
    <source>
        <dbReference type="ARBA" id="ARBA00023027"/>
    </source>
</evidence>
<comment type="similarity">
    <text evidence="1 4">Belongs to the D-isomer specific 2-hydroxyacid dehydrogenase family.</text>
</comment>
<evidence type="ECO:0000256" key="1">
    <source>
        <dbReference type="ARBA" id="ARBA00005854"/>
    </source>
</evidence>
<name>A0ABT9WQ45_9BACI</name>
<evidence type="ECO:0000256" key="4">
    <source>
        <dbReference type="RuleBase" id="RU003719"/>
    </source>
</evidence>
<dbReference type="CDD" id="cd12178">
    <property type="entry name" value="2-Hacid_dh_13"/>
    <property type="match status" value="1"/>
</dbReference>
<keyword evidence="3" id="KW-0520">NAD</keyword>
<dbReference type="RefSeq" id="WP_307227726.1">
    <property type="nucleotide sequence ID" value="NZ_JAUSTT010000006.1"/>
</dbReference>
<protein>
    <submittedName>
        <fullName evidence="7">D-3-phosphoglycerate dehydrogenase</fullName>
    </submittedName>
</protein>
<dbReference type="Proteomes" id="UP001223586">
    <property type="component" value="Unassembled WGS sequence"/>
</dbReference>
<evidence type="ECO:0000256" key="2">
    <source>
        <dbReference type="ARBA" id="ARBA00023002"/>
    </source>
</evidence>
<keyword evidence="8" id="KW-1185">Reference proteome</keyword>
<dbReference type="Gene3D" id="3.40.50.720">
    <property type="entry name" value="NAD(P)-binding Rossmann-like Domain"/>
    <property type="match status" value="2"/>
</dbReference>
<dbReference type="Pfam" id="PF00389">
    <property type="entry name" value="2-Hacid_dh"/>
    <property type="match status" value="1"/>
</dbReference>
<proteinExistence type="inferred from homology"/>
<feature type="domain" description="D-isomer specific 2-hydroxyacid dehydrogenase NAD-binding" evidence="6">
    <location>
        <begin position="107"/>
        <end position="285"/>
    </location>
</feature>
<dbReference type="InterPro" id="IPR050857">
    <property type="entry name" value="D-2-hydroxyacid_DH"/>
</dbReference>
<dbReference type="InterPro" id="IPR029753">
    <property type="entry name" value="D-isomer_DH_CS"/>
</dbReference>
<accession>A0ABT9WQ45</accession>
<feature type="domain" description="D-isomer specific 2-hydroxyacid dehydrogenase catalytic" evidence="5">
    <location>
        <begin position="5"/>
        <end position="316"/>
    </location>
</feature>
<comment type="caution">
    <text evidence="7">The sequence shown here is derived from an EMBL/GenBank/DDBJ whole genome shotgun (WGS) entry which is preliminary data.</text>
</comment>
<keyword evidence="2 4" id="KW-0560">Oxidoreductase</keyword>
<gene>
    <name evidence="7" type="ORF">J2S08_001251</name>
</gene>
<reference evidence="7 8" key="1">
    <citation type="submission" date="2023-07" db="EMBL/GenBank/DDBJ databases">
        <title>Genomic Encyclopedia of Type Strains, Phase IV (KMG-IV): sequencing the most valuable type-strain genomes for metagenomic binning, comparative biology and taxonomic classification.</title>
        <authorList>
            <person name="Goeker M."/>
        </authorList>
    </citation>
    <scope>NUCLEOTIDE SEQUENCE [LARGE SCALE GENOMIC DNA]</scope>
    <source>
        <strain evidence="7 8">DSM 23837</strain>
    </source>
</reference>
<sequence>MAKIFIAGRVPESTKKFLQDFNIFEYSEDGVITEEELMESVRDVDAILCPLSTPLSKKVIEQAKNVKIIANFGAGFDNIDVEAAKKHGIIVTNTPGVSTEATAELSIGLMIAAARRIVEGDQFSRTKEFKGWAPLFFLGTELYGKTLGIVGLGNIGQAVARRAKAFGMNIIYTGPSQKPINIEQKYDATYVRMDELLQTSDVISLHLPYKREVHHLFSQEAFQQMKPNAILVNAARGPIVDEKALINAIKKKEIRGAALDVYEFEPLITEELKLMKEVVITPHIGNATIETRDAMGEIAAKNIISVLNGEQPLNPIY</sequence>
<dbReference type="SUPFAM" id="SSF52283">
    <property type="entry name" value="Formate/glycerate dehydrogenase catalytic domain-like"/>
    <property type="match status" value="1"/>
</dbReference>
<dbReference type="InterPro" id="IPR006139">
    <property type="entry name" value="D-isomer_2_OHA_DH_cat_dom"/>
</dbReference>
<dbReference type="InterPro" id="IPR036291">
    <property type="entry name" value="NAD(P)-bd_dom_sf"/>
</dbReference>
<evidence type="ECO:0000313" key="7">
    <source>
        <dbReference type="EMBL" id="MDQ0175417.1"/>
    </source>
</evidence>
<dbReference type="InterPro" id="IPR006140">
    <property type="entry name" value="D-isomer_DH_NAD-bd"/>
</dbReference>
<evidence type="ECO:0000259" key="5">
    <source>
        <dbReference type="Pfam" id="PF00389"/>
    </source>
</evidence>
<evidence type="ECO:0000259" key="6">
    <source>
        <dbReference type="Pfam" id="PF02826"/>
    </source>
</evidence>
<dbReference type="SUPFAM" id="SSF51735">
    <property type="entry name" value="NAD(P)-binding Rossmann-fold domains"/>
    <property type="match status" value="1"/>
</dbReference>
<organism evidence="7 8">
    <name type="scientific">Bacillus chungangensis</name>
    <dbReference type="NCBI Taxonomy" id="587633"/>
    <lineage>
        <taxon>Bacteria</taxon>
        <taxon>Bacillati</taxon>
        <taxon>Bacillota</taxon>
        <taxon>Bacilli</taxon>
        <taxon>Bacillales</taxon>
        <taxon>Bacillaceae</taxon>
        <taxon>Bacillus</taxon>
    </lineage>
</organism>
<dbReference type="PANTHER" id="PTHR42789:SF1">
    <property type="entry name" value="D-ISOMER SPECIFIC 2-HYDROXYACID DEHYDROGENASE FAMILY PROTEIN (AFU_ORTHOLOGUE AFUA_6G10090)"/>
    <property type="match status" value="1"/>
</dbReference>